<evidence type="ECO:0000313" key="3">
    <source>
        <dbReference type="Proteomes" id="UP001217417"/>
    </source>
</evidence>
<evidence type="ECO:0000313" key="2">
    <source>
        <dbReference type="EMBL" id="KAJ8097934.1"/>
    </source>
</evidence>
<dbReference type="AlphaFoldDB" id="A0AAD7QMJ7"/>
<protein>
    <submittedName>
        <fullName evidence="2">Uncharacterized protein</fullName>
    </submittedName>
</protein>
<feature type="compositionally biased region" description="Polar residues" evidence="1">
    <location>
        <begin position="237"/>
        <end position="254"/>
    </location>
</feature>
<evidence type="ECO:0000256" key="1">
    <source>
        <dbReference type="SAM" id="MobiDB-lite"/>
    </source>
</evidence>
<reference evidence="2" key="1">
    <citation type="submission" date="2023-03" db="EMBL/GenBank/DDBJ databases">
        <title>Near-Complete genome sequence of Lipomyces tetrasporous NRRL Y-64009, an oleaginous yeast capable of growing on lignocellulosic hydrolysates.</title>
        <authorList>
            <consortium name="Lawrence Berkeley National Laboratory"/>
            <person name="Jagtap S.S."/>
            <person name="Liu J.-J."/>
            <person name="Walukiewicz H.E."/>
            <person name="Pangilinan J."/>
            <person name="Lipzen A."/>
            <person name="Ahrendt S."/>
            <person name="Koriabine M."/>
            <person name="Cobaugh K."/>
            <person name="Salamov A."/>
            <person name="Yoshinaga Y."/>
            <person name="Ng V."/>
            <person name="Daum C."/>
            <person name="Grigoriev I.V."/>
            <person name="Slininger P.J."/>
            <person name="Dien B.S."/>
            <person name="Jin Y.-S."/>
            <person name="Rao C.V."/>
        </authorList>
    </citation>
    <scope>NUCLEOTIDE SEQUENCE</scope>
    <source>
        <strain evidence="2">NRRL Y-64009</strain>
    </source>
</reference>
<accession>A0AAD7QMJ7</accession>
<comment type="caution">
    <text evidence="2">The sequence shown here is derived from an EMBL/GenBank/DDBJ whole genome shotgun (WGS) entry which is preliminary data.</text>
</comment>
<gene>
    <name evidence="2" type="ORF">POJ06DRAFT_25392</name>
</gene>
<dbReference type="RefSeq" id="XP_056041384.1">
    <property type="nucleotide sequence ID" value="XM_056187695.1"/>
</dbReference>
<keyword evidence="3" id="KW-1185">Reference proteome</keyword>
<feature type="region of interest" description="Disordered" evidence="1">
    <location>
        <begin position="237"/>
        <end position="265"/>
    </location>
</feature>
<dbReference type="GeneID" id="80882861"/>
<dbReference type="EMBL" id="JARPMG010000010">
    <property type="protein sequence ID" value="KAJ8097934.1"/>
    <property type="molecule type" value="Genomic_DNA"/>
</dbReference>
<organism evidence="2 3">
    <name type="scientific">Lipomyces tetrasporus</name>
    <dbReference type="NCBI Taxonomy" id="54092"/>
    <lineage>
        <taxon>Eukaryota</taxon>
        <taxon>Fungi</taxon>
        <taxon>Dikarya</taxon>
        <taxon>Ascomycota</taxon>
        <taxon>Saccharomycotina</taxon>
        <taxon>Lipomycetes</taxon>
        <taxon>Lipomycetales</taxon>
        <taxon>Lipomycetaceae</taxon>
        <taxon>Lipomyces</taxon>
    </lineage>
</organism>
<proteinExistence type="predicted"/>
<dbReference type="Proteomes" id="UP001217417">
    <property type="component" value="Unassembled WGS sequence"/>
</dbReference>
<name>A0AAD7QMJ7_9ASCO</name>
<sequence length="433" mass="50329">MRLRELLKLFNGRRGTGDHSDKDFLSPNTTIIPYTSLFTEGLSDSDANRYRSRLWDPASLSPHPGLDIYRCYYSGSEDAQLARLDVTAQRLTFAERWRTRRVRNCRRIKAKFVSETIIDFREELTHWRRRLQELIDCGWTMDTSRVDRTLNELRELSLLSRDRNKSRSRRLRNSVSFYAETLPQSELKSPFDDPSFEQTREQMRREISCCENQPRQLSPCTDIDPFRPNISTATTSQFDVQQESSTNIQPPDAQQQEDRRPDSTIQTVSLTGSRMTKMDDKLYIRDPDIVTVNNIYAILEEFTGPNNSDDENEATWLFRNASAHARGSFCEYCAALRMKVRCITEWTVKAERYVAAFTDTYPNASDNDVTKAGVVRAANEVRSALRRYKEKARIEQETRLWNSQIHERAGELHFEMPPTPLVSDLAGPVYTFR</sequence>